<evidence type="ECO:0000256" key="6">
    <source>
        <dbReference type="ARBA" id="ARBA00022692"/>
    </source>
</evidence>
<organism evidence="14">
    <name type="scientific">Coeliccia cyanomelas</name>
    <dbReference type="NCBI Taxonomy" id="476659"/>
    <lineage>
        <taxon>Eukaryota</taxon>
        <taxon>Metazoa</taxon>
        <taxon>Ecdysozoa</taxon>
        <taxon>Arthropoda</taxon>
        <taxon>Hexapoda</taxon>
        <taxon>Insecta</taxon>
        <taxon>Pterygota</taxon>
        <taxon>Palaeoptera</taxon>
        <taxon>Odonata</taxon>
        <taxon>Zygoptera</taxon>
        <taxon>Platycnemididae</taxon>
        <taxon>Coeliccia</taxon>
    </lineage>
</organism>
<evidence type="ECO:0000256" key="7">
    <source>
        <dbReference type="ARBA" id="ARBA00022781"/>
    </source>
</evidence>
<dbReference type="GO" id="GO:0015986">
    <property type="term" value="P:proton motive force-driven ATP synthesis"/>
    <property type="evidence" value="ECO:0007669"/>
    <property type="project" value="InterPro"/>
</dbReference>
<dbReference type="GO" id="GO:0045259">
    <property type="term" value="C:proton-transporting ATP synthase complex"/>
    <property type="evidence" value="ECO:0007669"/>
    <property type="project" value="UniProtKB-KW"/>
</dbReference>
<reference evidence="14" key="1">
    <citation type="journal article" date="2019" name="Sci. Rep.">
        <title>The mitochondrial genomes of palaeopteran insects and insights into the early insect relationships.</title>
        <authorList>
            <person name="Song N."/>
            <person name="Li X."/>
            <person name="Yin X."/>
            <person name="Li X."/>
            <person name="Yin J."/>
            <person name="Pan P."/>
        </authorList>
    </citation>
    <scope>NUCLEOTIDE SEQUENCE</scope>
</reference>
<evidence type="ECO:0000256" key="2">
    <source>
        <dbReference type="ARBA" id="ARBA00008892"/>
    </source>
</evidence>
<evidence type="ECO:0000256" key="13">
    <source>
        <dbReference type="SAM" id="Phobius"/>
    </source>
</evidence>
<dbReference type="GO" id="GO:0015078">
    <property type="term" value="F:proton transmembrane transporter activity"/>
    <property type="evidence" value="ECO:0007669"/>
    <property type="project" value="InterPro"/>
</dbReference>
<evidence type="ECO:0000256" key="5">
    <source>
        <dbReference type="ARBA" id="ARBA00022547"/>
    </source>
</evidence>
<comment type="subunit">
    <text evidence="3">F-type ATPases have 2 components, CF(1) - the catalytic core - and CF(0) - the membrane proton channel.</text>
</comment>
<evidence type="ECO:0000256" key="12">
    <source>
        <dbReference type="RuleBase" id="RU003661"/>
    </source>
</evidence>
<dbReference type="InterPro" id="IPR001421">
    <property type="entry name" value="ATP8_metazoa"/>
</dbReference>
<keyword evidence="10 12" id="KW-0496">Mitochondrion</keyword>
<evidence type="ECO:0000256" key="1">
    <source>
        <dbReference type="ARBA" id="ARBA00004304"/>
    </source>
</evidence>
<evidence type="ECO:0000313" key="14">
    <source>
        <dbReference type="EMBL" id="QHZ87480.1"/>
    </source>
</evidence>
<evidence type="ECO:0000256" key="3">
    <source>
        <dbReference type="ARBA" id="ARBA00011291"/>
    </source>
</evidence>
<evidence type="ECO:0000256" key="9">
    <source>
        <dbReference type="ARBA" id="ARBA00023065"/>
    </source>
</evidence>
<feature type="transmembrane region" description="Helical" evidence="13">
    <location>
        <begin position="12"/>
        <end position="31"/>
    </location>
</feature>
<keyword evidence="6 12" id="KW-0812">Transmembrane</keyword>
<gene>
    <name evidence="14" type="primary">atp8</name>
</gene>
<keyword evidence="9 12" id="KW-0406">Ion transport</keyword>
<evidence type="ECO:0000256" key="11">
    <source>
        <dbReference type="ARBA" id="ARBA00023136"/>
    </source>
</evidence>
<evidence type="ECO:0000256" key="8">
    <source>
        <dbReference type="ARBA" id="ARBA00022989"/>
    </source>
</evidence>
<dbReference type="EMBL" id="MK951666">
    <property type="protein sequence ID" value="QHZ87480.1"/>
    <property type="molecule type" value="Genomic_DNA"/>
</dbReference>
<evidence type="ECO:0000256" key="10">
    <source>
        <dbReference type="ARBA" id="ARBA00023128"/>
    </source>
</evidence>
<evidence type="ECO:0000256" key="4">
    <source>
        <dbReference type="ARBA" id="ARBA00022448"/>
    </source>
</evidence>
<keyword evidence="5 12" id="KW-0138">CF(0)</keyword>
<comment type="subcellular location">
    <subcellularLocation>
        <location evidence="1 12">Mitochondrion membrane</location>
        <topology evidence="1 12">Single-pass membrane protein</topology>
    </subcellularLocation>
</comment>
<sequence>MPQMAPMSWMMLFSFFSMVLILMATLNYYLYVPKVETPADNMYNKKMLSWKW</sequence>
<accession>A0A6C0R3N7</accession>
<comment type="similarity">
    <text evidence="2 12">Belongs to the ATPase protein 8 family.</text>
</comment>
<proteinExistence type="inferred from homology"/>
<name>A0A6C0R3N7_9ODON</name>
<keyword evidence="7 12" id="KW-0375">Hydrogen ion transport</keyword>
<keyword evidence="11 13" id="KW-0472">Membrane</keyword>
<protein>
    <recommendedName>
        <fullName evidence="12">ATP synthase complex subunit 8</fullName>
    </recommendedName>
</protein>
<dbReference type="AlphaFoldDB" id="A0A6C0R3N7"/>
<dbReference type="GO" id="GO:0031966">
    <property type="term" value="C:mitochondrial membrane"/>
    <property type="evidence" value="ECO:0007669"/>
    <property type="project" value="UniProtKB-SubCell"/>
</dbReference>
<geneLocation type="mitochondrion" evidence="14"/>
<dbReference type="Pfam" id="PF00895">
    <property type="entry name" value="ATP-synt_8"/>
    <property type="match status" value="1"/>
</dbReference>
<keyword evidence="4 12" id="KW-0813">Transport</keyword>
<keyword evidence="8 13" id="KW-1133">Transmembrane helix</keyword>